<feature type="transmembrane region" description="Helical" evidence="1">
    <location>
        <begin position="44"/>
        <end position="65"/>
    </location>
</feature>
<sequence length="68" mass="6805">MRRSVALYVAGGAAMDPVTMLYYASVCAVLSLGAGGVPSRALRLLIGALVGVVAAAALPALRVSLGLY</sequence>
<keyword evidence="1" id="KW-1133">Transmembrane helix</keyword>
<keyword evidence="1" id="KW-0472">Membrane</keyword>
<organism evidence="2 3">
    <name type="scientific">Pararhodobacter oceanensis</name>
    <dbReference type="NCBI Taxonomy" id="2172121"/>
    <lineage>
        <taxon>Bacteria</taxon>
        <taxon>Pseudomonadati</taxon>
        <taxon>Pseudomonadota</taxon>
        <taxon>Alphaproteobacteria</taxon>
        <taxon>Rhodobacterales</taxon>
        <taxon>Paracoccaceae</taxon>
        <taxon>Pararhodobacter</taxon>
    </lineage>
</organism>
<dbReference type="Proteomes" id="UP000245911">
    <property type="component" value="Unassembled WGS sequence"/>
</dbReference>
<gene>
    <name evidence="2" type="ORF">DDE20_00365</name>
</gene>
<evidence type="ECO:0000313" key="2">
    <source>
        <dbReference type="EMBL" id="PVH30067.1"/>
    </source>
</evidence>
<accession>A0A2T8HXB0</accession>
<keyword evidence="1" id="KW-0812">Transmembrane</keyword>
<dbReference type="AlphaFoldDB" id="A0A2T8HXB0"/>
<keyword evidence="3" id="KW-1185">Reference proteome</keyword>
<dbReference type="EMBL" id="QDKM01000001">
    <property type="protein sequence ID" value="PVH30067.1"/>
    <property type="molecule type" value="Genomic_DNA"/>
</dbReference>
<evidence type="ECO:0000313" key="3">
    <source>
        <dbReference type="Proteomes" id="UP000245911"/>
    </source>
</evidence>
<reference evidence="2 3" key="1">
    <citation type="submission" date="2018-04" db="EMBL/GenBank/DDBJ databases">
        <title>Pararhodobacter oceanense sp. nov., isolated from marine intertidal sediment.</title>
        <authorList>
            <person name="Wang X.-L."/>
            <person name="Du Z.-J."/>
        </authorList>
    </citation>
    <scope>NUCLEOTIDE SEQUENCE [LARGE SCALE GENOMIC DNA]</scope>
    <source>
        <strain evidence="2 3">AM505</strain>
    </source>
</reference>
<name>A0A2T8HXB0_9RHOB</name>
<comment type="caution">
    <text evidence="2">The sequence shown here is derived from an EMBL/GenBank/DDBJ whole genome shotgun (WGS) entry which is preliminary data.</text>
</comment>
<evidence type="ECO:0000256" key="1">
    <source>
        <dbReference type="SAM" id="Phobius"/>
    </source>
</evidence>
<protein>
    <submittedName>
        <fullName evidence="2">Uncharacterized protein</fullName>
    </submittedName>
</protein>
<proteinExistence type="predicted"/>